<keyword evidence="4" id="KW-1185">Reference proteome</keyword>
<organism evidence="3 4">
    <name type="scientific">Vibrio casei</name>
    <dbReference type="NCBI Taxonomy" id="673372"/>
    <lineage>
        <taxon>Bacteria</taxon>
        <taxon>Pseudomonadati</taxon>
        <taxon>Pseudomonadota</taxon>
        <taxon>Gammaproteobacteria</taxon>
        <taxon>Vibrionales</taxon>
        <taxon>Vibrionaceae</taxon>
        <taxon>Vibrio</taxon>
    </lineage>
</organism>
<protein>
    <submittedName>
        <fullName evidence="3">DUF2066 domain-containing protein</fullName>
    </submittedName>
</protein>
<feature type="compositionally biased region" description="Basic and acidic residues" evidence="1">
    <location>
        <begin position="366"/>
        <end position="381"/>
    </location>
</feature>
<keyword evidence="2" id="KW-0732">Signal</keyword>
<proteinExistence type="predicted"/>
<feature type="signal peptide" evidence="2">
    <location>
        <begin position="1"/>
        <end position="21"/>
    </location>
</feature>
<sequence length="395" mass="43831">MRYTFVPILCLFSILSFGVSAKTKVDIFHTEVPMTEEKNARSIAWGQGLEQVLIKASGNENIASNGVIKKALNHGSNYLAQFKYGTLNDEASMVMDFNSAQVMSLLSQADVIYWPTERENILVWLVDDSGSERLVGWEQSDLESINDLQNASNYFGLPITLPLGDMDDLTNISATDLWGNFAEPLSKASQRYPSDAVLVLKVSHEASQAQVDWQLYDFAPEKISSNKTAPLSGSELGNTSDAIRDSIAKVSAYYAQQNKASANQQADDSLQANFSGIYNVTDFFTLERLLKSLNSVASVQVRSIQGSQVNFTIELFTTVADFEKEAAKKRNLTQTEAPKFNNIQTMPTEEESLQTGDIQQSSQEIKSGDQLEVEHNSKPQEDIANNENSLWFDVK</sequence>
<comment type="caution">
    <text evidence="3">The sequence shown here is derived from an EMBL/GenBank/DDBJ whole genome shotgun (WGS) entry which is preliminary data.</text>
</comment>
<dbReference type="AlphaFoldDB" id="A0A368LLM8"/>
<reference evidence="3 4" key="1">
    <citation type="journal article" date="2017" name="Elife">
        <title>Extensive horizontal gene transfer in cheese-associated bacteria.</title>
        <authorList>
            <person name="Bonham K.S."/>
            <person name="Wolfe B.E."/>
            <person name="Dutton R.J."/>
        </authorList>
    </citation>
    <scope>NUCLEOTIDE SEQUENCE [LARGE SCALE GENOMIC DNA]</scope>
    <source>
        <strain evidence="3 4">JB196</strain>
    </source>
</reference>
<gene>
    <name evidence="3" type="ORF">CIK83_03850</name>
</gene>
<dbReference type="GeneID" id="303188035"/>
<accession>A0A368LLM8</accession>
<evidence type="ECO:0000256" key="2">
    <source>
        <dbReference type="SAM" id="SignalP"/>
    </source>
</evidence>
<dbReference type="Pfam" id="PF09839">
    <property type="entry name" value="DUF2066"/>
    <property type="match status" value="1"/>
</dbReference>
<feature type="chain" id="PRO_5016834555" evidence="2">
    <location>
        <begin position="22"/>
        <end position="395"/>
    </location>
</feature>
<dbReference type="InterPro" id="IPR018642">
    <property type="entry name" value="DUF2066"/>
</dbReference>
<dbReference type="RefSeq" id="WP_086962657.1">
    <property type="nucleotide sequence ID" value="NZ_FUKS01000046.1"/>
</dbReference>
<evidence type="ECO:0000256" key="1">
    <source>
        <dbReference type="SAM" id="MobiDB-lite"/>
    </source>
</evidence>
<evidence type="ECO:0000313" key="3">
    <source>
        <dbReference type="EMBL" id="RCS72809.1"/>
    </source>
</evidence>
<feature type="compositionally biased region" description="Polar residues" evidence="1">
    <location>
        <begin position="349"/>
        <end position="365"/>
    </location>
</feature>
<dbReference type="EMBL" id="QPGL01000001">
    <property type="protein sequence ID" value="RCS72809.1"/>
    <property type="molecule type" value="Genomic_DNA"/>
</dbReference>
<dbReference type="Proteomes" id="UP000252479">
    <property type="component" value="Unassembled WGS sequence"/>
</dbReference>
<feature type="region of interest" description="Disordered" evidence="1">
    <location>
        <begin position="349"/>
        <end position="395"/>
    </location>
</feature>
<evidence type="ECO:0000313" key="4">
    <source>
        <dbReference type="Proteomes" id="UP000252479"/>
    </source>
</evidence>
<name>A0A368LLM8_9VIBR</name>